<keyword evidence="2" id="KW-1185">Reference proteome</keyword>
<dbReference type="EMBL" id="LGRX02026404">
    <property type="protein sequence ID" value="KAK3250937.1"/>
    <property type="molecule type" value="Genomic_DNA"/>
</dbReference>
<evidence type="ECO:0000313" key="2">
    <source>
        <dbReference type="Proteomes" id="UP001190700"/>
    </source>
</evidence>
<proteinExistence type="predicted"/>
<name>A0AAE0C9L4_9CHLO</name>
<comment type="caution">
    <text evidence="1">The sequence shown here is derived from an EMBL/GenBank/DDBJ whole genome shotgun (WGS) entry which is preliminary data.</text>
</comment>
<organism evidence="1 2">
    <name type="scientific">Cymbomonas tetramitiformis</name>
    <dbReference type="NCBI Taxonomy" id="36881"/>
    <lineage>
        <taxon>Eukaryota</taxon>
        <taxon>Viridiplantae</taxon>
        <taxon>Chlorophyta</taxon>
        <taxon>Pyramimonadophyceae</taxon>
        <taxon>Pyramimonadales</taxon>
        <taxon>Pyramimonadaceae</taxon>
        <taxon>Cymbomonas</taxon>
    </lineage>
</organism>
<gene>
    <name evidence="1" type="ORF">CYMTET_39712</name>
</gene>
<dbReference type="Proteomes" id="UP001190700">
    <property type="component" value="Unassembled WGS sequence"/>
</dbReference>
<dbReference type="AlphaFoldDB" id="A0AAE0C9L4"/>
<protein>
    <submittedName>
        <fullName evidence="1">Uncharacterized protein</fullName>
    </submittedName>
</protein>
<evidence type="ECO:0000313" key="1">
    <source>
        <dbReference type="EMBL" id="KAK3250937.1"/>
    </source>
</evidence>
<accession>A0AAE0C9L4</accession>
<sequence length="100" mass="11581">MTKHLSRKMLRCYMGIKKLEATPHHQRLLQTWVIFGQNAATNSDLDSVVDLTKSKVQHIGDIVFRSLRHDYFEGHRRLGNTAKNTSTVTSKLHLDVRLLR</sequence>
<reference evidence="1 2" key="1">
    <citation type="journal article" date="2015" name="Genome Biol. Evol.">
        <title>Comparative Genomics of a Bacterivorous Green Alga Reveals Evolutionary Causalities and Consequences of Phago-Mixotrophic Mode of Nutrition.</title>
        <authorList>
            <person name="Burns J.A."/>
            <person name="Paasch A."/>
            <person name="Narechania A."/>
            <person name="Kim E."/>
        </authorList>
    </citation>
    <scope>NUCLEOTIDE SEQUENCE [LARGE SCALE GENOMIC DNA]</scope>
    <source>
        <strain evidence="1 2">PLY_AMNH</strain>
    </source>
</reference>